<protein>
    <recommendedName>
        <fullName evidence="3">Aspartyl protease</fullName>
    </recommendedName>
</protein>
<dbReference type="Proteomes" id="UP000702425">
    <property type="component" value="Unassembled WGS sequence"/>
</dbReference>
<dbReference type="Pfam" id="PF13975">
    <property type="entry name" value="gag-asp_proteas"/>
    <property type="match status" value="1"/>
</dbReference>
<name>A0ABX2CWF9_9CYAN</name>
<reference evidence="1 2" key="1">
    <citation type="journal article" date="2020" name="Sci. Rep.">
        <title>A novel cyanobacterial geosmin producer, revising GeoA distribution and dispersion patterns in Bacteria.</title>
        <authorList>
            <person name="Churro C."/>
            <person name="Semedo-Aguiar A.P."/>
            <person name="Silva A.D."/>
            <person name="Pereira-Leal J.B."/>
            <person name="Leite R.B."/>
        </authorList>
    </citation>
    <scope>NUCLEOTIDE SEQUENCE [LARGE SCALE GENOMIC DNA]</scope>
    <source>
        <strain evidence="1 2">IPMA8</strain>
    </source>
</reference>
<dbReference type="InterPro" id="IPR021109">
    <property type="entry name" value="Peptidase_aspartic_dom_sf"/>
</dbReference>
<dbReference type="SUPFAM" id="SSF50630">
    <property type="entry name" value="Acid proteases"/>
    <property type="match status" value="1"/>
</dbReference>
<organism evidence="1 2">
    <name type="scientific">Microcoleus asticus IPMA8</name>
    <dbReference type="NCBI Taxonomy" id="2563858"/>
    <lineage>
        <taxon>Bacteria</taxon>
        <taxon>Bacillati</taxon>
        <taxon>Cyanobacteriota</taxon>
        <taxon>Cyanophyceae</taxon>
        <taxon>Oscillatoriophycideae</taxon>
        <taxon>Oscillatoriales</taxon>
        <taxon>Microcoleaceae</taxon>
        <taxon>Microcoleus</taxon>
        <taxon>Microcoleus asticus</taxon>
    </lineage>
</organism>
<evidence type="ECO:0008006" key="3">
    <source>
        <dbReference type="Google" id="ProtNLM"/>
    </source>
</evidence>
<dbReference type="Gene3D" id="2.40.70.10">
    <property type="entry name" value="Acid Proteases"/>
    <property type="match status" value="1"/>
</dbReference>
<evidence type="ECO:0000313" key="1">
    <source>
        <dbReference type="EMBL" id="NQE34626.1"/>
    </source>
</evidence>
<accession>A0ABX2CWF9</accession>
<dbReference type="EMBL" id="SRRZ01000035">
    <property type="protein sequence ID" value="NQE34626.1"/>
    <property type="molecule type" value="Genomic_DNA"/>
</dbReference>
<comment type="caution">
    <text evidence="1">The sequence shown here is derived from an EMBL/GenBank/DDBJ whole genome shotgun (WGS) entry which is preliminary data.</text>
</comment>
<gene>
    <name evidence="1" type="ORF">E5S67_02354</name>
</gene>
<proteinExistence type="predicted"/>
<evidence type="ECO:0000313" key="2">
    <source>
        <dbReference type="Proteomes" id="UP000702425"/>
    </source>
</evidence>
<keyword evidence="2" id="KW-1185">Reference proteome</keyword>
<sequence>MGGAKWEYIALQDVEICAKIKAAIYDNLNVMETTTETPIGKVITTLVITNRLDEGKAEDGLIPIEKVRSVTLENVLVDTGATTLCLPKDVIARLGLKILKQVVVETATGISEARIFQDAKISLCGREGTFECLELPEGKTPLLGVIPMEALGIEIDLKNQRLKVLPDGPTETYLTIL</sequence>